<protein>
    <submittedName>
        <fullName evidence="1">Uncharacterized protein</fullName>
    </submittedName>
</protein>
<evidence type="ECO:0000313" key="2">
    <source>
        <dbReference type="Proteomes" id="UP000033038"/>
    </source>
</evidence>
<name>A0A0E3QP79_METBA</name>
<evidence type="ECO:0000313" key="1">
    <source>
        <dbReference type="EMBL" id="AKB51955.1"/>
    </source>
</evidence>
<gene>
    <name evidence="1" type="ORF">MSBRW_2702</name>
</gene>
<dbReference type="Proteomes" id="UP000033038">
    <property type="component" value="Chromosome"/>
</dbReference>
<accession>A0A0E3QP79</accession>
<dbReference type="PATRIC" id="fig|1434109.4.peg.3522"/>
<dbReference type="AlphaFoldDB" id="A0A0E3QP79"/>
<dbReference type="EMBL" id="CP009526">
    <property type="protein sequence ID" value="AKB51955.1"/>
    <property type="molecule type" value="Genomic_DNA"/>
</dbReference>
<sequence>MGIRTSNSNVAGIFGQAFFEKGCVTTVARLIMPTGLLLEILLKLFFEKTCVTSVDHAVVRNFRSSLFEKGCKQAVFSKSLQHRFIFKGYIL</sequence>
<reference evidence="1 2" key="1">
    <citation type="submission" date="2014-07" db="EMBL/GenBank/DDBJ databases">
        <title>Methanogenic archaea and the global carbon cycle.</title>
        <authorList>
            <person name="Henriksen J.R."/>
            <person name="Luke J."/>
            <person name="Reinhart S."/>
            <person name="Benedict M.N."/>
            <person name="Youngblut N.D."/>
            <person name="Metcalf M.E."/>
            <person name="Whitaker R.J."/>
            <person name="Metcalf W.W."/>
        </authorList>
    </citation>
    <scope>NUCLEOTIDE SEQUENCE [LARGE SCALE GENOMIC DNA]</scope>
    <source>
        <strain evidence="1 2">Wiesmoor</strain>
    </source>
</reference>
<proteinExistence type="predicted"/>
<dbReference type="HOGENOM" id="CLU_2420007_0_0_2"/>
<organism evidence="1 2">
    <name type="scientific">Methanosarcina barkeri str. Wiesmoor</name>
    <dbReference type="NCBI Taxonomy" id="1434109"/>
    <lineage>
        <taxon>Archaea</taxon>
        <taxon>Methanobacteriati</taxon>
        <taxon>Methanobacteriota</taxon>
        <taxon>Stenosarchaea group</taxon>
        <taxon>Methanomicrobia</taxon>
        <taxon>Methanosarcinales</taxon>
        <taxon>Methanosarcinaceae</taxon>
        <taxon>Methanosarcina</taxon>
    </lineage>
</organism>
<dbReference type="KEGG" id="mbw:MSBRW_2702"/>